<evidence type="ECO:0000313" key="2">
    <source>
        <dbReference type="EMBL" id="NBJ24359.1"/>
    </source>
</evidence>
<dbReference type="NCBIfam" id="TIGR01444">
    <property type="entry name" value="fkbM_fam"/>
    <property type="match status" value="1"/>
</dbReference>
<comment type="caution">
    <text evidence="2">The sequence shown here is derived from an EMBL/GenBank/DDBJ whole genome shotgun (WGS) entry which is preliminary data.</text>
</comment>
<sequence length="276" mass="31372">MHDSRPFGDFAPSGLTRWVIDRTRGLPEGWAGRRLALMLRHLAMKMLKGLPLDLETFGVRMRLYPYKNVCERRILFTPQYFDADELRILTSKVRDGFTFIDVGSNVGWYALFLAREAGPDVSIRILAVEPQPEIFDRLIYNIRQNPSCTIKAVDCAVADKTGELTLFLDPLNRGEASLKIVNSSQTDAIRVPAVTLLDLLNREGLTRVDAIKLDVEGAEDLVLDPFFRDAPASLHPSIFIVANVPERWQIDVVKLLKDRGYRQILETKMNLVFERS</sequence>
<organism evidence="2 3">
    <name type="scientific">Microvirga arsenatis</name>
    <dbReference type="NCBI Taxonomy" id="2692265"/>
    <lineage>
        <taxon>Bacteria</taxon>
        <taxon>Pseudomonadati</taxon>
        <taxon>Pseudomonadota</taxon>
        <taxon>Alphaproteobacteria</taxon>
        <taxon>Hyphomicrobiales</taxon>
        <taxon>Methylobacteriaceae</taxon>
        <taxon>Microvirga</taxon>
    </lineage>
</organism>
<dbReference type="GO" id="GO:0008168">
    <property type="term" value="F:methyltransferase activity"/>
    <property type="evidence" value="ECO:0007669"/>
    <property type="project" value="UniProtKB-KW"/>
</dbReference>
<keyword evidence="2" id="KW-0808">Transferase</keyword>
<gene>
    <name evidence="2" type="ORF">GR303_08310</name>
</gene>
<protein>
    <submittedName>
        <fullName evidence="2">FkbM family methyltransferase</fullName>
    </submittedName>
</protein>
<dbReference type="Proteomes" id="UP000818323">
    <property type="component" value="Unassembled WGS sequence"/>
</dbReference>
<accession>A0ABW9YVQ5</accession>
<keyword evidence="3" id="KW-1185">Reference proteome</keyword>
<name>A0ABW9YVQ5_9HYPH</name>
<dbReference type="InterPro" id="IPR052514">
    <property type="entry name" value="SAM-dependent_MTase"/>
</dbReference>
<keyword evidence="2" id="KW-0489">Methyltransferase</keyword>
<dbReference type="EMBL" id="JAAAXJ010000003">
    <property type="protein sequence ID" value="NBJ24359.1"/>
    <property type="molecule type" value="Genomic_DNA"/>
</dbReference>
<reference evidence="2 3" key="1">
    <citation type="submission" date="2020-01" db="EMBL/GenBank/DDBJ databases">
        <title>Microvirga sp. nov., an arsenate reduction bacterium isolated from Tibet hotspring sediments.</title>
        <authorList>
            <person name="Yuan C.-G."/>
        </authorList>
    </citation>
    <scope>NUCLEOTIDE SEQUENCE [LARGE SCALE GENOMIC DNA]</scope>
    <source>
        <strain evidence="2 3">SYSU G3D203</strain>
    </source>
</reference>
<dbReference type="InterPro" id="IPR006342">
    <property type="entry name" value="FkbM_mtfrase"/>
</dbReference>
<dbReference type="PANTHER" id="PTHR34203:SF15">
    <property type="entry name" value="SLL1173 PROTEIN"/>
    <property type="match status" value="1"/>
</dbReference>
<dbReference type="GO" id="GO:0032259">
    <property type="term" value="P:methylation"/>
    <property type="evidence" value="ECO:0007669"/>
    <property type="project" value="UniProtKB-KW"/>
</dbReference>
<proteinExistence type="predicted"/>
<evidence type="ECO:0000313" key="3">
    <source>
        <dbReference type="Proteomes" id="UP000818323"/>
    </source>
</evidence>
<dbReference type="Pfam" id="PF05050">
    <property type="entry name" value="Methyltransf_21"/>
    <property type="match status" value="1"/>
</dbReference>
<dbReference type="SUPFAM" id="SSF53335">
    <property type="entry name" value="S-adenosyl-L-methionine-dependent methyltransferases"/>
    <property type="match status" value="1"/>
</dbReference>
<dbReference type="InterPro" id="IPR029063">
    <property type="entry name" value="SAM-dependent_MTases_sf"/>
</dbReference>
<evidence type="ECO:0000259" key="1">
    <source>
        <dbReference type="Pfam" id="PF05050"/>
    </source>
</evidence>
<feature type="domain" description="Methyltransferase FkbM" evidence="1">
    <location>
        <begin position="101"/>
        <end position="238"/>
    </location>
</feature>
<dbReference type="PANTHER" id="PTHR34203">
    <property type="entry name" value="METHYLTRANSFERASE, FKBM FAMILY PROTEIN"/>
    <property type="match status" value="1"/>
</dbReference>
<dbReference type="RefSeq" id="WP_161722410.1">
    <property type="nucleotide sequence ID" value="NZ_JAAAXI010000004.1"/>
</dbReference>
<dbReference type="Gene3D" id="3.40.50.150">
    <property type="entry name" value="Vaccinia Virus protein VP39"/>
    <property type="match status" value="1"/>
</dbReference>